<dbReference type="Pfam" id="PF04706">
    <property type="entry name" value="Dickkopf_N"/>
    <property type="match status" value="1"/>
</dbReference>
<evidence type="ECO:0000313" key="2">
    <source>
        <dbReference type="EMBL" id="MFD0999159.1"/>
    </source>
</evidence>
<proteinExistence type="predicted"/>
<keyword evidence="3" id="KW-1185">Reference proteome</keyword>
<sequence length="79" mass="8991">MFLSPFTEDLFLVLSVCRTVRRARARCISDQPLCREQRCSFGIIRPDVTSIFTCSNQQQLFFAFIITCIVNANANALVL</sequence>
<feature type="domain" description="Dickkopf N-terminal cysteine-rich" evidence="1">
    <location>
        <begin position="15"/>
        <end position="43"/>
    </location>
</feature>
<reference evidence="3" key="1">
    <citation type="journal article" date="2019" name="Int. J. Syst. Evol. Microbiol.">
        <title>The Global Catalogue of Microorganisms (GCM) 10K type strain sequencing project: providing services to taxonomists for standard genome sequencing and annotation.</title>
        <authorList>
            <consortium name="The Broad Institute Genomics Platform"/>
            <consortium name="The Broad Institute Genome Sequencing Center for Infectious Disease"/>
            <person name="Wu L."/>
            <person name="Ma J."/>
        </authorList>
    </citation>
    <scope>NUCLEOTIDE SEQUENCE [LARGE SCALE GENOMIC DNA]</scope>
    <source>
        <strain evidence="3">CCUG 58938</strain>
    </source>
</reference>
<comment type="caution">
    <text evidence="2">The sequence shown here is derived from an EMBL/GenBank/DDBJ whole genome shotgun (WGS) entry which is preliminary data.</text>
</comment>
<evidence type="ECO:0000313" key="3">
    <source>
        <dbReference type="Proteomes" id="UP001597112"/>
    </source>
</evidence>
<dbReference type="InterPro" id="IPR006796">
    <property type="entry name" value="Dickkopf_N"/>
</dbReference>
<dbReference type="EMBL" id="JBHTKA010000001">
    <property type="protein sequence ID" value="MFD0999159.1"/>
    <property type="molecule type" value="Genomic_DNA"/>
</dbReference>
<protein>
    <submittedName>
        <fullName evidence="2">Dickkopf N-terminal cysteine-rich domain-containing protein</fullName>
    </submittedName>
</protein>
<gene>
    <name evidence="2" type="ORF">ACFQ21_07565</name>
</gene>
<dbReference type="Proteomes" id="UP001597112">
    <property type="component" value="Unassembled WGS sequence"/>
</dbReference>
<organism evidence="2 3">
    <name type="scientific">Ohtaekwangia kribbensis</name>
    <dbReference type="NCBI Taxonomy" id="688913"/>
    <lineage>
        <taxon>Bacteria</taxon>
        <taxon>Pseudomonadati</taxon>
        <taxon>Bacteroidota</taxon>
        <taxon>Cytophagia</taxon>
        <taxon>Cytophagales</taxon>
        <taxon>Fulvivirgaceae</taxon>
        <taxon>Ohtaekwangia</taxon>
    </lineage>
</organism>
<dbReference type="RefSeq" id="WP_377577111.1">
    <property type="nucleotide sequence ID" value="NZ_JBHTKA010000001.1"/>
</dbReference>
<evidence type="ECO:0000259" key="1">
    <source>
        <dbReference type="Pfam" id="PF04706"/>
    </source>
</evidence>
<name>A0ABW3K076_9BACT</name>
<accession>A0ABW3K076</accession>